<dbReference type="GeneID" id="101512349"/>
<feature type="compositionally biased region" description="Polar residues" evidence="1">
    <location>
        <begin position="275"/>
        <end position="285"/>
    </location>
</feature>
<dbReference type="GO" id="GO:0030246">
    <property type="term" value="F:carbohydrate binding"/>
    <property type="evidence" value="ECO:0007669"/>
    <property type="project" value="InterPro"/>
</dbReference>
<dbReference type="InterPro" id="IPR014718">
    <property type="entry name" value="GH-type_carb-bd"/>
</dbReference>
<dbReference type="STRING" id="3827.A0A1S2YR95"/>
<protein>
    <submittedName>
        <fullName evidence="3">Protein NDH-DEPENDENT CYCLIC ELECTRON FLOW 5</fullName>
    </submittedName>
</protein>
<reference evidence="2" key="1">
    <citation type="journal article" date="2013" name="Nat. Biotechnol.">
        <title>Draft genome sequence of chickpea (Cicer arietinum) provides a resource for trait improvement.</title>
        <authorList>
            <person name="Varshney R.K."/>
            <person name="Song C."/>
            <person name="Saxena R.K."/>
            <person name="Azam S."/>
            <person name="Yu S."/>
            <person name="Sharpe A.G."/>
            <person name="Cannon S."/>
            <person name="Baek J."/>
            <person name="Rosen B.D."/>
            <person name="Tar'an B."/>
            <person name="Millan T."/>
            <person name="Zhang X."/>
            <person name="Ramsay L.D."/>
            <person name="Iwata A."/>
            <person name="Wang Y."/>
            <person name="Nelson W."/>
            <person name="Farmer A.D."/>
            <person name="Gaur P.M."/>
            <person name="Soderlund C."/>
            <person name="Penmetsa R.V."/>
            <person name="Xu C."/>
            <person name="Bharti A.K."/>
            <person name="He W."/>
            <person name="Winter P."/>
            <person name="Zhao S."/>
            <person name="Hane J.K."/>
            <person name="Carrasquilla-Garcia N."/>
            <person name="Condie J.A."/>
            <person name="Upadhyaya H.D."/>
            <person name="Luo M.C."/>
            <person name="Thudi M."/>
            <person name="Gowda C.L."/>
            <person name="Singh N.P."/>
            <person name="Lichtenzveig J."/>
            <person name="Gali K.K."/>
            <person name="Rubio J."/>
            <person name="Nadarajan N."/>
            <person name="Dolezel J."/>
            <person name="Bansal K.C."/>
            <person name="Xu X."/>
            <person name="Edwards D."/>
            <person name="Zhang G."/>
            <person name="Kahl G."/>
            <person name="Gil J."/>
            <person name="Singh K.B."/>
            <person name="Datta S.K."/>
            <person name="Jackson S.A."/>
            <person name="Wang J."/>
            <person name="Cook D.R."/>
        </authorList>
    </citation>
    <scope>NUCLEOTIDE SEQUENCE [LARGE SCALE GENOMIC DNA]</scope>
    <source>
        <strain evidence="2">cv. CDC Frontier</strain>
    </source>
</reference>
<evidence type="ECO:0000313" key="2">
    <source>
        <dbReference type="Proteomes" id="UP000087171"/>
    </source>
</evidence>
<proteinExistence type="predicted"/>
<dbReference type="RefSeq" id="XP_004508669.1">
    <property type="nucleotide sequence ID" value="XM_004508612.3"/>
</dbReference>
<name>A0A1S2YR95_CICAR</name>
<feature type="region of interest" description="Disordered" evidence="1">
    <location>
        <begin position="275"/>
        <end position="299"/>
    </location>
</feature>
<dbReference type="Gene3D" id="2.70.98.10">
    <property type="match status" value="1"/>
</dbReference>
<dbReference type="eggNOG" id="ENOG502QS85">
    <property type="taxonomic scope" value="Eukaryota"/>
</dbReference>
<dbReference type="GO" id="GO:0047938">
    <property type="term" value="F:glucose-6-phosphate 1-epimerase activity"/>
    <property type="evidence" value="ECO:0007669"/>
    <property type="project" value="TreeGrafter"/>
</dbReference>
<keyword evidence="2" id="KW-1185">Reference proteome</keyword>
<dbReference type="InterPro" id="IPR011013">
    <property type="entry name" value="Gal_mutarotase_sf_dom"/>
</dbReference>
<gene>
    <name evidence="3" type="primary">LOC101512349</name>
</gene>
<sequence length="389" mass="43220">MSSTSSFCSNFFIPTTFTRNTPPSQIFLPFSSYIIQHNTYKRDFPLPKVASVPYQPINFDYLEQEFNGHGVTFEEVGGSCVAKMELKNGSIATMLLPSGLITSYKAPMWHGGKVELLHTAVSEGEFGDAIIQGGVSLNFNFHTDDNDDVSWSPTNWVLHNINGNAEESIQVELINKGQDGKIGLKYIVTLEKDCLGSELEISNANSLPLQMKGSILSHLTVSTPEATYAIGLERSNYYSRPPFESEFILSPPDSSEDEGFGKIWKSSVKQLIPSWGTNNQNNEAEGSQRDSEDVNGEEMENYKQLKDRISLVYTDAPRSFTLIDRGRRNSVLVGRNGFDETYLFSPGSGIESYSKYAYICVGQAAVLQPIILSPEDVWKGGQYLHNPNL</sequence>
<evidence type="ECO:0000313" key="3">
    <source>
        <dbReference type="RefSeq" id="XP_004508669.1"/>
    </source>
</evidence>
<dbReference type="PANTHER" id="PTHR11122">
    <property type="entry name" value="APOSPORY-ASSOCIATED PROTEIN C-RELATED"/>
    <property type="match status" value="1"/>
</dbReference>
<reference evidence="3" key="2">
    <citation type="submission" date="2025-08" db="UniProtKB">
        <authorList>
            <consortium name="RefSeq"/>
        </authorList>
    </citation>
    <scope>IDENTIFICATION</scope>
    <source>
        <tissue evidence="3">Etiolated seedlings</tissue>
    </source>
</reference>
<dbReference type="GO" id="GO:0005975">
    <property type="term" value="P:carbohydrate metabolic process"/>
    <property type="evidence" value="ECO:0007669"/>
    <property type="project" value="InterPro"/>
</dbReference>
<organism evidence="2 3">
    <name type="scientific">Cicer arietinum</name>
    <name type="common">Chickpea</name>
    <name type="synonym">Garbanzo</name>
    <dbReference type="NCBI Taxonomy" id="3827"/>
    <lineage>
        <taxon>Eukaryota</taxon>
        <taxon>Viridiplantae</taxon>
        <taxon>Streptophyta</taxon>
        <taxon>Embryophyta</taxon>
        <taxon>Tracheophyta</taxon>
        <taxon>Spermatophyta</taxon>
        <taxon>Magnoliopsida</taxon>
        <taxon>eudicotyledons</taxon>
        <taxon>Gunneridae</taxon>
        <taxon>Pentapetalae</taxon>
        <taxon>rosids</taxon>
        <taxon>fabids</taxon>
        <taxon>Fabales</taxon>
        <taxon>Fabaceae</taxon>
        <taxon>Papilionoideae</taxon>
        <taxon>50 kb inversion clade</taxon>
        <taxon>NPAAA clade</taxon>
        <taxon>Hologalegina</taxon>
        <taxon>IRL clade</taxon>
        <taxon>Cicereae</taxon>
        <taxon>Cicer</taxon>
    </lineage>
</organism>
<accession>A0A1S2YR95</accession>
<dbReference type="GO" id="GO:0005737">
    <property type="term" value="C:cytoplasm"/>
    <property type="evidence" value="ECO:0007669"/>
    <property type="project" value="TreeGrafter"/>
</dbReference>
<dbReference type="AlphaFoldDB" id="A0A1S2YR95"/>
<dbReference type="PANTHER" id="PTHR11122:SF15">
    <property type="entry name" value="PROTEIN NDH-DEPENDENT CYCLIC ELECTRON FLOW 5"/>
    <property type="match status" value="1"/>
</dbReference>
<dbReference type="Proteomes" id="UP000087171">
    <property type="component" value="Chromosome Ca7"/>
</dbReference>
<dbReference type="OrthoDB" id="782148at2759"/>
<dbReference type="KEGG" id="cam:101512349"/>
<dbReference type="SUPFAM" id="SSF74650">
    <property type="entry name" value="Galactose mutarotase-like"/>
    <property type="match status" value="1"/>
</dbReference>
<evidence type="ECO:0000256" key="1">
    <source>
        <dbReference type="SAM" id="MobiDB-lite"/>
    </source>
</evidence>
<dbReference type="PaxDb" id="3827-XP_004508669.1"/>